<reference evidence="9 10" key="1">
    <citation type="submission" date="2021-01" db="EMBL/GenBank/DDBJ databases">
        <title>Whole genome shotgun sequence of Verrucosispora qiuiae NBRC 106684.</title>
        <authorList>
            <person name="Komaki H."/>
            <person name="Tamura T."/>
        </authorList>
    </citation>
    <scope>NUCLEOTIDE SEQUENCE [LARGE SCALE GENOMIC DNA]</scope>
    <source>
        <strain evidence="9 10">NBRC 106684</strain>
    </source>
</reference>
<dbReference type="Proteomes" id="UP000653076">
    <property type="component" value="Unassembled WGS sequence"/>
</dbReference>
<gene>
    <name evidence="9" type="ORF">Vqi01_18090</name>
</gene>
<dbReference type="Pfam" id="PF00520">
    <property type="entry name" value="Ion_trans"/>
    <property type="match status" value="1"/>
</dbReference>
<keyword evidence="10" id="KW-1185">Reference proteome</keyword>
<dbReference type="InterPro" id="IPR005821">
    <property type="entry name" value="Ion_trans_dom"/>
</dbReference>
<keyword evidence="4 7" id="KW-0472">Membrane</keyword>
<dbReference type="Gene3D" id="1.10.287.70">
    <property type="match status" value="1"/>
</dbReference>
<dbReference type="SUPFAM" id="SSF81324">
    <property type="entry name" value="Voltage-gated potassium channels"/>
    <property type="match status" value="1"/>
</dbReference>
<evidence type="ECO:0000256" key="7">
    <source>
        <dbReference type="SAM" id="Phobius"/>
    </source>
</evidence>
<evidence type="ECO:0000256" key="4">
    <source>
        <dbReference type="ARBA" id="ARBA00023136"/>
    </source>
</evidence>
<protein>
    <recommendedName>
        <fullName evidence="8">Ion transport domain-containing protein</fullName>
    </recommendedName>
</protein>
<evidence type="ECO:0000256" key="1">
    <source>
        <dbReference type="ARBA" id="ARBA00004141"/>
    </source>
</evidence>
<dbReference type="EMBL" id="BOPC01000023">
    <property type="protein sequence ID" value="GIJ26647.1"/>
    <property type="molecule type" value="Genomic_DNA"/>
</dbReference>
<proteinExistence type="predicted"/>
<feature type="transmembrane region" description="Helical" evidence="7">
    <location>
        <begin position="173"/>
        <end position="192"/>
    </location>
</feature>
<keyword evidence="3 7" id="KW-1133">Transmembrane helix</keyword>
<name>A0ABQ4J8Z5_9ACTN</name>
<feature type="transmembrane region" description="Helical" evidence="7">
    <location>
        <begin position="53"/>
        <end position="71"/>
    </location>
</feature>
<evidence type="ECO:0000259" key="8">
    <source>
        <dbReference type="Pfam" id="PF00520"/>
    </source>
</evidence>
<dbReference type="InterPro" id="IPR043203">
    <property type="entry name" value="VGCC_Ca_Na"/>
</dbReference>
<feature type="region of interest" description="Disordered" evidence="6">
    <location>
        <begin position="1"/>
        <end position="33"/>
    </location>
</feature>
<evidence type="ECO:0000256" key="3">
    <source>
        <dbReference type="ARBA" id="ARBA00022989"/>
    </source>
</evidence>
<evidence type="ECO:0000313" key="9">
    <source>
        <dbReference type="EMBL" id="GIJ26647.1"/>
    </source>
</evidence>
<evidence type="ECO:0000256" key="6">
    <source>
        <dbReference type="SAM" id="MobiDB-lite"/>
    </source>
</evidence>
<evidence type="ECO:0000313" key="10">
    <source>
        <dbReference type="Proteomes" id="UP000653076"/>
    </source>
</evidence>
<feature type="coiled-coil region" evidence="5">
    <location>
        <begin position="289"/>
        <end position="316"/>
    </location>
</feature>
<comment type="caution">
    <text evidence="9">The sequence shown here is derived from an EMBL/GenBank/DDBJ whole genome shotgun (WGS) entry which is preliminary data.</text>
</comment>
<dbReference type="InterPro" id="IPR027359">
    <property type="entry name" value="Volt_channel_dom_sf"/>
</dbReference>
<sequence length="323" mass="35962">MGGRARPDHGTGAGRTVSGSPIPAQRGGPGRPTRGARLVRFCARLSASRPFEIAIIGVIIANGIVLGLETYPDLGSARLVLRVLEWCFRAVFVLEITVRLLAYGRRPQDFFRHGWNVFDFLVIMAIFLPGLRGDTGLLRFLRVMRMLRLVRFSPGLRTIVTALWRSLPGVGGFLALGMVTLYVYGMAGWLIFGEAYPENYGDIGRSLLTLFVLLSLETLPDLIEEGVAFSPWTLLYYVSFVIITVNVLLNILIAVIVNSMEEARRLEMTEGLAPGYDEDGDGIPDEVDRIAISQRLDDLRTLIVELERDLRIDRDDGRPRRTG</sequence>
<dbReference type="PANTHER" id="PTHR10037:SF62">
    <property type="entry name" value="SODIUM CHANNEL PROTEIN 60E"/>
    <property type="match status" value="1"/>
</dbReference>
<dbReference type="PANTHER" id="PTHR10037">
    <property type="entry name" value="VOLTAGE-GATED CATION CHANNEL CALCIUM AND SODIUM"/>
    <property type="match status" value="1"/>
</dbReference>
<keyword evidence="2 7" id="KW-0812">Transmembrane</keyword>
<feature type="domain" description="Ion transport" evidence="8">
    <location>
        <begin position="49"/>
        <end position="265"/>
    </location>
</feature>
<dbReference type="Gene3D" id="1.20.120.350">
    <property type="entry name" value="Voltage-gated potassium channels. Chain C"/>
    <property type="match status" value="1"/>
</dbReference>
<feature type="transmembrane region" description="Helical" evidence="7">
    <location>
        <begin position="235"/>
        <end position="257"/>
    </location>
</feature>
<accession>A0ABQ4J8Z5</accession>
<evidence type="ECO:0000256" key="2">
    <source>
        <dbReference type="ARBA" id="ARBA00022692"/>
    </source>
</evidence>
<keyword evidence="5" id="KW-0175">Coiled coil</keyword>
<comment type="subcellular location">
    <subcellularLocation>
        <location evidence="1">Membrane</location>
        <topology evidence="1">Multi-pass membrane protein</topology>
    </subcellularLocation>
</comment>
<evidence type="ECO:0000256" key="5">
    <source>
        <dbReference type="SAM" id="Coils"/>
    </source>
</evidence>
<feature type="compositionally biased region" description="Low complexity" evidence="6">
    <location>
        <begin position="23"/>
        <end position="33"/>
    </location>
</feature>
<organism evidence="9 10">
    <name type="scientific">Micromonospora qiuiae</name>
    <dbReference type="NCBI Taxonomy" id="502268"/>
    <lineage>
        <taxon>Bacteria</taxon>
        <taxon>Bacillati</taxon>
        <taxon>Actinomycetota</taxon>
        <taxon>Actinomycetes</taxon>
        <taxon>Micromonosporales</taxon>
        <taxon>Micromonosporaceae</taxon>
        <taxon>Micromonospora</taxon>
    </lineage>
</organism>